<dbReference type="Proteomes" id="UP001642484">
    <property type="component" value="Unassembled WGS sequence"/>
</dbReference>
<dbReference type="InterPro" id="IPR044862">
    <property type="entry name" value="Pro_4_hyd_alph_FE2OG_OXY"/>
</dbReference>
<comment type="caution">
    <text evidence="1">The sequence shown here is derived from an EMBL/GenBank/DDBJ whole genome shotgun (WGS) entry which is preliminary data.</text>
</comment>
<dbReference type="PANTHER" id="PTHR10869">
    <property type="entry name" value="PROLYL 4-HYDROXYLASE ALPHA SUBUNIT"/>
    <property type="match status" value="1"/>
</dbReference>
<dbReference type="EMBL" id="CAXAMN010002592">
    <property type="protein sequence ID" value="CAK9000358.1"/>
    <property type="molecule type" value="Genomic_DNA"/>
</dbReference>
<gene>
    <name evidence="1" type="ORF">CCMP2556_LOCUS6036</name>
</gene>
<reference evidence="1 2" key="1">
    <citation type="submission" date="2024-02" db="EMBL/GenBank/DDBJ databases">
        <authorList>
            <person name="Chen Y."/>
            <person name="Shah S."/>
            <person name="Dougan E. K."/>
            <person name="Thang M."/>
            <person name="Chan C."/>
        </authorList>
    </citation>
    <scope>NUCLEOTIDE SEQUENCE [LARGE SCALE GENOMIC DNA]</scope>
</reference>
<dbReference type="SMART" id="SM00702">
    <property type="entry name" value="P4Hc"/>
    <property type="match status" value="1"/>
</dbReference>
<accession>A0ABP0IDH7</accession>
<evidence type="ECO:0000313" key="2">
    <source>
        <dbReference type="Proteomes" id="UP001642484"/>
    </source>
</evidence>
<evidence type="ECO:0000313" key="1">
    <source>
        <dbReference type="EMBL" id="CAK9000358.1"/>
    </source>
</evidence>
<dbReference type="PROSITE" id="PS51471">
    <property type="entry name" value="FE2OG_OXY"/>
    <property type="match status" value="1"/>
</dbReference>
<organism evidence="1 2">
    <name type="scientific">Durusdinium trenchii</name>
    <dbReference type="NCBI Taxonomy" id="1381693"/>
    <lineage>
        <taxon>Eukaryota</taxon>
        <taxon>Sar</taxon>
        <taxon>Alveolata</taxon>
        <taxon>Dinophyceae</taxon>
        <taxon>Suessiales</taxon>
        <taxon>Symbiodiniaceae</taxon>
        <taxon>Durusdinium</taxon>
    </lineage>
</organism>
<dbReference type="PANTHER" id="PTHR10869:SF246">
    <property type="entry name" value="TRANSMEMBRANE PROLYL 4-HYDROXYLASE"/>
    <property type="match status" value="1"/>
</dbReference>
<sequence length="340" mass="37942">MRLLRGATAPAVLLSVAAGAGGPGQCSAQEGTCGKGKLKLRRCAPPAGHDLVPSRRLSLKAAVKACRQLSGCRAVTAEVGNDFQREADYEWHFKTTSEPCKGSQESRTVEVDHVEGQSRSSSWRPRPGHELESVELVQQDPPVLRLEAFLSDAEIQHIKSLALPRFVQSTVGMTYEAGQTRTSETAWLNALQDNEDEVLLNITARITQITRLPNENMEPFQVVRYQPGQSFQSHQDYLDEQEQQACGGRVGTFFMYLNDVPAGGETRFPDWGLSIKPEKGLAVLWWNVNYTALQNGQFSGQKDETARHQAMPVEEGEKWVVNRWLHPYDFLTPYFAGQLR</sequence>
<name>A0ABP0IDH7_9DINO</name>
<dbReference type="Pfam" id="PF13640">
    <property type="entry name" value="2OG-FeII_Oxy_3"/>
    <property type="match status" value="1"/>
</dbReference>
<dbReference type="Gene3D" id="2.60.120.620">
    <property type="entry name" value="q2cbj1_9rhob like domain"/>
    <property type="match status" value="1"/>
</dbReference>
<keyword evidence="2" id="KW-1185">Reference proteome</keyword>
<dbReference type="InterPro" id="IPR045054">
    <property type="entry name" value="P4HA-like"/>
</dbReference>
<proteinExistence type="predicted"/>
<protein>
    <submittedName>
        <fullName evidence="1">Uncharacterized protein</fullName>
    </submittedName>
</protein>
<dbReference type="InterPro" id="IPR006620">
    <property type="entry name" value="Pro_4_hyd_alph"/>
</dbReference>
<dbReference type="InterPro" id="IPR005123">
    <property type="entry name" value="Oxoglu/Fe-dep_dioxygenase_dom"/>
</dbReference>